<evidence type="ECO:0000313" key="3">
    <source>
        <dbReference type="EMBL" id="MBX00011.1"/>
    </source>
</evidence>
<dbReference type="CDD" id="cd21538">
    <property type="entry name" value="SPOC_TFIIS"/>
    <property type="match status" value="1"/>
</dbReference>
<feature type="region of interest" description="Disordered" evidence="1">
    <location>
        <begin position="302"/>
        <end position="331"/>
    </location>
</feature>
<dbReference type="GO" id="GO:0006351">
    <property type="term" value="P:DNA-templated transcription"/>
    <property type="evidence" value="ECO:0007669"/>
    <property type="project" value="InterPro"/>
</dbReference>
<evidence type="ECO:0000259" key="2">
    <source>
        <dbReference type="PROSITE" id="PS51321"/>
    </source>
</evidence>
<proteinExistence type="predicted"/>
<feature type="region of interest" description="Disordered" evidence="1">
    <location>
        <begin position="534"/>
        <end position="584"/>
    </location>
</feature>
<dbReference type="GO" id="GO:0005634">
    <property type="term" value="C:nucleus"/>
    <property type="evidence" value="ECO:0007669"/>
    <property type="project" value="TreeGrafter"/>
</dbReference>
<dbReference type="EMBL" id="GGEC01019532">
    <property type="protein sequence ID" value="MBX00016.1"/>
    <property type="molecule type" value="Transcribed_RNA"/>
</dbReference>
<dbReference type="PROSITE" id="PS51321">
    <property type="entry name" value="TFIIS_CENTRAL"/>
    <property type="match status" value="1"/>
</dbReference>
<dbReference type="SMART" id="SM00510">
    <property type="entry name" value="TFS2M"/>
    <property type="match status" value="1"/>
</dbReference>
<feature type="compositionally biased region" description="Basic and acidic residues" evidence="1">
    <location>
        <begin position="302"/>
        <end position="317"/>
    </location>
</feature>
<name>A0A2P2K2Q3_RHIMU</name>
<dbReference type="Gene3D" id="1.10.472.30">
    <property type="entry name" value="Transcription elongation factor S-II, central domain"/>
    <property type="match status" value="1"/>
</dbReference>
<accession>A0A2P2K2Q3</accession>
<feature type="compositionally biased region" description="Acidic residues" evidence="1">
    <location>
        <begin position="912"/>
        <end position="922"/>
    </location>
</feature>
<dbReference type="InterPro" id="IPR003618">
    <property type="entry name" value="TFIIS_cen_dom"/>
</dbReference>
<dbReference type="InterPro" id="IPR036575">
    <property type="entry name" value="TFIIS_cen_dom_sf"/>
</dbReference>
<dbReference type="PANTHER" id="PTHR11477">
    <property type="entry name" value="TRANSCRIPTION FACTOR S-II ZINC FINGER DOMAIN-CONTAINING PROTEIN"/>
    <property type="match status" value="1"/>
</dbReference>
<feature type="compositionally biased region" description="Basic and acidic residues" evidence="1">
    <location>
        <begin position="1115"/>
        <end position="1125"/>
    </location>
</feature>
<feature type="compositionally biased region" description="Basic and acidic residues" evidence="1">
    <location>
        <begin position="539"/>
        <end position="570"/>
    </location>
</feature>
<evidence type="ECO:0000256" key="1">
    <source>
        <dbReference type="SAM" id="MobiDB-lite"/>
    </source>
</evidence>
<dbReference type="PANTHER" id="PTHR11477:SF20">
    <property type="entry name" value="SPOC DOMAIN _ TRANSCRIPTION ELONGATION FACTOR S-II PROTEIN"/>
    <property type="match status" value="1"/>
</dbReference>
<feature type="region of interest" description="Disordered" evidence="1">
    <location>
        <begin position="880"/>
        <end position="976"/>
    </location>
</feature>
<feature type="region of interest" description="Disordered" evidence="1">
    <location>
        <begin position="627"/>
        <end position="680"/>
    </location>
</feature>
<dbReference type="SUPFAM" id="SSF46942">
    <property type="entry name" value="Elongation factor TFIIS domain 2"/>
    <property type="match status" value="1"/>
</dbReference>
<dbReference type="EMBL" id="GGEC01019527">
    <property type="protein sequence ID" value="MBX00011.1"/>
    <property type="molecule type" value="Transcribed_RNA"/>
</dbReference>
<feature type="region of interest" description="Disordered" evidence="1">
    <location>
        <begin position="179"/>
        <end position="233"/>
    </location>
</feature>
<feature type="compositionally biased region" description="Polar residues" evidence="1">
    <location>
        <begin position="203"/>
        <end position="228"/>
    </location>
</feature>
<feature type="compositionally biased region" description="Basic and acidic residues" evidence="1">
    <location>
        <begin position="646"/>
        <end position="659"/>
    </location>
</feature>
<dbReference type="Pfam" id="PF07500">
    <property type="entry name" value="TFIIS_M"/>
    <property type="match status" value="1"/>
</dbReference>
<sequence>MANNLVSDNLPVQSIQMGQLEYTSNKLDSPMQMGLTPGIGNSALQPISMPNVQMGLMKNDVPSQELSIQNNQALLECMPYSNVPQQLATSNMQLGQRELQAYNEVPGHYFLSNEQAGETNMNNVGSQQSSVLNKRKAPMELISSNPASPKSTVAKRMVQMEHRPWLQQISTPHRLPVEVQQVSNTSGSQRLQLPSKRPALSKIGSQQTSIQKNQSGQRQPTPKSQNEPLESVRSKLRESLAAALASVSHLQDKISSGVKNFQSEATCSMEQTKENLQPLGQNFGVDAARHAFVKSRESLLSKEDSLAQRGSDGEKISQDTADGIAGDSAPAARNDVQGLQSSIILHHDDLSFSDSFFAKDELLQGNGLSWVLESNMEMVGREDVEITQKQLDQKSIGKNNGGEALQTPEDLASKIEAELFKLFGGVNKKYKEKGRSLLFNLKDRNNPELRERVMSREIPPERLCSMTAEELASKELSQWRMAKAEELAQMVVLPDSDVDIRRLVKKTHKGEFQVEVDQQDSVSVEVAVGVSSVTPLQPRSEEKEVSPRSKPDTARDNHRTKLDQAKDKIRAASANNNTEEQDVPCTITISSNEGTDLMQGLMVDDELKDAEFLPPIVSLDEFMESLNSEPPFEHLPGNNGKTASSFDKDNLQVDSESKSPDSSPVEATDSIPDKPDNIDMKHVKLDDDRVAIASQEKSGIPVGSSEGKRVWEGSLQLTTSVTASVFGIFKCGEKTYVKEWPGFIEIKGRVRLDAFEKFLQELPMSRSRAVMAIHLACKEGSTESERSSLREVADSYVLDGRVGLAEPARGFELYLCPPDARTREMLSKVLPKDQLDALNAIDDGLIGVIVWRKAQITSTLSPNSASHHKHNMKKHFTSRIHHEKDINTNVNITPKHALSRGGPPAYAKPQPDENDGDDDDDVPPGFGPFPTRDEDDLPEFRFLGGSITPRSQASHMPIQRPGMASFHPHTQSQTRPVDQMRELVQRYGQPKASISVPARQSWNDDDDDDDMPEWRPESAHSQPPLVHSRRLPVPRAHMVQQSHHQQVAPTGITPGVTLQPQLNVMHGMQGTTTSWQQGGWVVPPSGTHGPPPYQPNGGQNYGSSEHGAGQQGMTWRRDAPKSRGF</sequence>
<dbReference type="EMBL" id="GGEC01019528">
    <property type="protein sequence ID" value="MBX00012.1"/>
    <property type="molecule type" value="Transcribed_RNA"/>
</dbReference>
<feature type="compositionally biased region" description="Basic and acidic residues" evidence="1">
    <location>
        <begin position="671"/>
        <end position="680"/>
    </location>
</feature>
<feature type="region of interest" description="Disordered" evidence="1">
    <location>
        <begin position="1083"/>
        <end position="1125"/>
    </location>
</feature>
<reference evidence="3" key="1">
    <citation type="submission" date="2018-02" db="EMBL/GenBank/DDBJ databases">
        <title>Rhizophora mucronata_Transcriptome.</title>
        <authorList>
            <person name="Meera S.P."/>
            <person name="Sreeshan A."/>
            <person name="Augustine A."/>
        </authorList>
    </citation>
    <scope>NUCLEOTIDE SEQUENCE</scope>
    <source>
        <tissue evidence="3">Leaf</tissue>
    </source>
</reference>
<dbReference type="AlphaFoldDB" id="A0A2P2K2Q3"/>
<organism evidence="3">
    <name type="scientific">Rhizophora mucronata</name>
    <name type="common">Asiatic mangrove</name>
    <dbReference type="NCBI Taxonomy" id="61149"/>
    <lineage>
        <taxon>Eukaryota</taxon>
        <taxon>Viridiplantae</taxon>
        <taxon>Streptophyta</taxon>
        <taxon>Embryophyta</taxon>
        <taxon>Tracheophyta</taxon>
        <taxon>Spermatophyta</taxon>
        <taxon>Magnoliopsida</taxon>
        <taxon>eudicotyledons</taxon>
        <taxon>Gunneridae</taxon>
        <taxon>Pentapetalae</taxon>
        <taxon>rosids</taxon>
        <taxon>fabids</taxon>
        <taxon>Malpighiales</taxon>
        <taxon>Rhizophoraceae</taxon>
        <taxon>Rhizophora</taxon>
    </lineage>
</organism>
<protein>
    <recommendedName>
        <fullName evidence="2">TFIIS central domain-containing protein</fullName>
    </recommendedName>
</protein>
<dbReference type="Pfam" id="PF07744">
    <property type="entry name" value="SPOC"/>
    <property type="match status" value="1"/>
</dbReference>
<feature type="compositionally biased region" description="Polar residues" evidence="1">
    <location>
        <begin position="180"/>
        <end position="192"/>
    </location>
</feature>
<feature type="domain" description="TFIIS central" evidence="2">
    <location>
        <begin position="389"/>
        <end position="499"/>
    </location>
</feature>
<dbReference type="InterPro" id="IPR012921">
    <property type="entry name" value="SPOC_C"/>
</dbReference>
<feature type="region of interest" description="Disordered" evidence="1">
    <location>
        <begin position="989"/>
        <end position="1025"/>
    </location>
</feature>